<dbReference type="AlphaFoldDB" id="G5A673"/>
<organism evidence="3 4">
    <name type="scientific">Phytophthora sojae (strain P6497)</name>
    <name type="common">Soybean stem and root rot agent</name>
    <name type="synonym">Phytophthora megasperma f. sp. glycines</name>
    <dbReference type="NCBI Taxonomy" id="1094619"/>
    <lineage>
        <taxon>Eukaryota</taxon>
        <taxon>Sar</taxon>
        <taxon>Stramenopiles</taxon>
        <taxon>Oomycota</taxon>
        <taxon>Peronosporomycetes</taxon>
        <taxon>Peronosporales</taxon>
        <taxon>Peronosporaceae</taxon>
        <taxon>Phytophthora</taxon>
    </lineage>
</organism>
<evidence type="ECO:0000256" key="1">
    <source>
        <dbReference type="SAM" id="Coils"/>
    </source>
</evidence>
<protein>
    <submittedName>
        <fullName evidence="3">Uncharacterized protein</fullName>
    </submittedName>
</protein>
<evidence type="ECO:0000313" key="4">
    <source>
        <dbReference type="Proteomes" id="UP000002640"/>
    </source>
</evidence>
<gene>
    <name evidence="3" type="ORF">PHYSODRAFT_339254</name>
</gene>
<accession>G5A673</accession>
<proteinExistence type="predicted"/>
<dbReference type="KEGG" id="psoj:PHYSODRAFT_339254"/>
<feature type="region of interest" description="Disordered" evidence="2">
    <location>
        <begin position="1"/>
        <end position="51"/>
    </location>
</feature>
<evidence type="ECO:0000256" key="2">
    <source>
        <dbReference type="SAM" id="MobiDB-lite"/>
    </source>
</evidence>
<dbReference type="Proteomes" id="UP000002640">
    <property type="component" value="Unassembled WGS sequence"/>
</dbReference>
<dbReference type="EMBL" id="JH159160">
    <property type="protein sequence ID" value="EGZ08828.1"/>
    <property type="molecule type" value="Genomic_DNA"/>
</dbReference>
<keyword evidence="4" id="KW-1185">Reference proteome</keyword>
<sequence length="138" mass="15548">MEASGSRERNTTSSHEDVTMEGADTPAGSLSSSRAKRPRAQTDQGMTEDELDEEELIQAFTEEERADIERQLQDTTTEVVFAMNERLVKVNDCRMTLADFKQDIIELCKQLGVLFEGDELIEGMMFLSGRPKNLDRAL</sequence>
<dbReference type="GeneID" id="20647717"/>
<dbReference type="RefSeq" id="XP_009535461.1">
    <property type="nucleotide sequence ID" value="XM_009537166.1"/>
</dbReference>
<feature type="coiled-coil region" evidence="1">
    <location>
        <begin position="51"/>
        <end position="85"/>
    </location>
</feature>
<evidence type="ECO:0000313" key="3">
    <source>
        <dbReference type="EMBL" id="EGZ08828.1"/>
    </source>
</evidence>
<dbReference type="InParanoid" id="G5A673"/>
<name>G5A673_PHYSP</name>
<keyword evidence="1" id="KW-0175">Coiled coil</keyword>
<feature type="compositionally biased region" description="Basic and acidic residues" evidence="2">
    <location>
        <begin position="1"/>
        <end position="18"/>
    </location>
</feature>
<reference evidence="3 4" key="1">
    <citation type="journal article" date="2006" name="Science">
        <title>Phytophthora genome sequences uncover evolutionary origins and mechanisms of pathogenesis.</title>
        <authorList>
            <person name="Tyler B.M."/>
            <person name="Tripathy S."/>
            <person name="Zhang X."/>
            <person name="Dehal P."/>
            <person name="Jiang R.H."/>
            <person name="Aerts A."/>
            <person name="Arredondo F.D."/>
            <person name="Baxter L."/>
            <person name="Bensasson D."/>
            <person name="Beynon J.L."/>
            <person name="Chapman J."/>
            <person name="Damasceno C.M."/>
            <person name="Dorrance A.E."/>
            <person name="Dou D."/>
            <person name="Dickerman A.W."/>
            <person name="Dubchak I.L."/>
            <person name="Garbelotto M."/>
            <person name="Gijzen M."/>
            <person name="Gordon S.G."/>
            <person name="Govers F."/>
            <person name="Grunwald N.J."/>
            <person name="Huang W."/>
            <person name="Ivors K.L."/>
            <person name="Jones R.W."/>
            <person name="Kamoun S."/>
            <person name="Krampis K."/>
            <person name="Lamour K.H."/>
            <person name="Lee M.K."/>
            <person name="McDonald W.H."/>
            <person name="Medina M."/>
            <person name="Meijer H.J."/>
            <person name="Nordberg E.K."/>
            <person name="Maclean D.J."/>
            <person name="Ospina-Giraldo M.D."/>
            <person name="Morris P.F."/>
            <person name="Phuntumart V."/>
            <person name="Putnam N.H."/>
            <person name="Rash S."/>
            <person name="Rose J.K."/>
            <person name="Sakihama Y."/>
            <person name="Salamov A.A."/>
            <person name="Savidor A."/>
            <person name="Scheuring C.F."/>
            <person name="Smith B.M."/>
            <person name="Sobral B.W."/>
            <person name="Terry A."/>
            <person name="Torto-Alalibo T.A."/>
            <person name="Win J."/>
            <person name="Xu Z."/>
            <person name="Zhang H."/>
            <person name="Grigoriev I.V."/>
            <person name="Rokhsar D.S."/>
            <person name="Boore J.L."/>
        </authorList>
    </citation>
    <scope>NUCLEOTIDE SEQUENCE [LARGE SCALE GENOMIC DNA]</scope>
    <source>
        <strain evidence="3 4">P6497</strain>
    </source>
</reference>